<dbReference type="STRING" id="1494590.ATN84_07155"/>
<protein>
    <submittedName>
        <fullName evidence="2">Restriction endonuclease</fullName>
    </submittedName>
</protein>
<name>A0A135HVG2_9HYPH</name>
<dbReference type="RefSeq" id="WP_068881377.1">
    <property type="nucleotide sequence ID" value="NZ_LNTU01000012.1"/>
</dbReference>
<keyword evidence="2" id="KW-0255">Endonuclease</keyword>
<proteinExistence type="predicted"/>
<dbReference type="AlphaFoldDB" id="A0A135HVG2"/>
<comment type="caution">
    <text evidence="2">The sequence shown here is derived from an EMBL/GenBank/DDBJ whole genome shotgun (WGS) entry which is preliminary data.</text>
</comment>
<dbReference type="EMBL" id="LNTU01000012">
    <property type="protein sequence ID" value="KXF77189.1"/>
    <property type="molecule type" value="Genomic_DNA"/>
</dbReference>
<accession>A0A135HVG2</accession>
<feature type="domain" description="HNH nuclease" evidence="1">
    <location>
        <begin position="207"/>
        <end position="255"/>
    </location>
</feature>
<keyword evidence="3" id="KW-1185">Reference proteome</keyword>
<evidence type="ECO:0000313" key="2">
    <source>
        <dbReference type="EMBL" id="KXF77189.1"/>
    </source>
</evidence>
<keyword evidence="2" id="KW-0540">Nuclease</keyword>
<keyword evidence="2" id="KW-0378">Hydrolase</keyword>
<sequence length="310" mass="34776">MVRLFVGVTDKAWFDQLSASVPHDEVNFWQPSGTTQFRALQPGELFLFKLHSPNNFIVGGGIFGHASIAPLSLAWEAFGLKNGVSSRSEMRARIASYRRDPIALDDRQDPVIGCRILTQPFFWPKELWLPVPESWSPNIVTGKGFNAEEGEGQYLWSAVTDRLNSVPEIRNTEPVMVERFGNPTLIKPRLGQGAFRLTITDNYERRCAVSGEKTLPILDAAHIRAFEAGGEHAASNGLLLRTDIHRLFDLGYVTVSPDGRFEVSGRLKADFDNGRHYYDLQGTPIRPPKNRHAAPSADALSWHREHRYLG</sequence>
<dbReference type="InterPro" id="IPR003615">
    <property type="entry name" value="HNH_nuc"/>
</dbReference>
<gene>
    <name evidence="2" type="ORF">ATN84_07155</name>
</gene>
<organism evidence="2 3">
    <name type="scientific">Paramesorhizobium deserti</name>
    <dbReference type="NCBI Taxonomy" id="1494590"/>
    <lineage>
        <taxon>Bacteria</taxon>
        <taxon>Pseudomonadati</taxon>
        <taxon>Pseudomonadota</taxon>
        <taxon>Alphaproteobacteria</taxon>
        <taxon>Hyphomicrobiales</taxon>
        <taxon>Phyllobacteriaceae</taxon>
        <taxon>Paramesorhizobium</taxon>
    </lineage>
</organism>
<dbReference type="GO" id="GO:0004519">
    <property type="term" value="F:endonuclease activity"/>
    <property type="evidence" value="ECO:0007669"/>
    <property type="project" value="UniProtKB-KW"/>
</dbReference>
<evidence type="ECO:0000259" key="1">
    <source>
        <dbReference type="Pfam" id="PF13391"/>
    </source>
</evidence>
<dbReference type="Pfam" id="PF13391">
    <property type="entry name" value="HNH_2"/>
    <property type="match status" value="1"/>
</dbReference>
<dbReference type="OrthoDB" id="529575at2"/>
<evidence type="ECO:0000313" key="3">
    <source>
        <dbReference type="Proteomes" id="UP000070107"/>
    </source>
</evidence>
<reference evidence="2 3" key="1">
    <citation type="submission" date="2015-11" db="EMBL/GenBank/DDBJ databases">
        <title>Draft genome sequence of Paramesorhizobium deserti A-3-E, a strain highly resistant to diverse beta-lactam antibiotics.</title>
        <authorList>
            <person name="Lv R."/>
            <person name="Yang X."/>
            <person name="Fang N."/>
            <person name="Guo J."/>
            <person name="Luo X."/>
            <person name="Peng F."/>
            <person name="Yang R."/>
            <person name="Cui Y."/>
            <person name="Fang C."/>
            <person name="Song Y."/>
        </authorList>
    </citation>
    <scope>NUCLEOTIDE SEQUENCE [LARGE SCALE GENOMIC DNA]</scope>
    <source>
        <strain evidence="2 3">A-3-E</strain>
    </source>
</reference>
<dbReference type="Proteomes" id="UP000070107">
    <property type="component" value="Unassembled WGS sequence"/>
</dbReference>